<dbReference type="EMBL" id="FXZK01000030">
    <property type="protein sequence ID" value="SMY10368.1"/>
    <property type="molecule type" value="Genomic_DNA"/>
</dbReference>
<dbReference type="PROSITE" id="PS51819">
    <property type="entry name" value="VOC"/>
    <property type="match status" value="1"/>
</dbReference>
<dbReference type="Proteomes" id="UP000201613">
    <property type="component" value="Unassembled WGS sequence"/>
</dbReference>
<dbReference type="Pfam" id="PF00903">
    <property type="entry name" value="Glyoxalase"/>
    <property type="match status" value="1"/>
</dbReference>
<organism evidence="2 3">
    <name type="scientific">Flavimaricola marinus</name>
    <dbReference type="NCBI Taxonomy" id="1819565"/>
    <lineage>
        <taxon>Bacteria</taxon>
        <taxon>Pseudomonadati</taxon>
        <taxon>Pseudomonadota</taxon>
        <taxon>Alphaproteobacteria</taxon>
        <taxon>Rhodobacterales</taxon>
        <taxon>Paracoccaceae</taxon>
        <taxon>Flavimaricola</taxon>
    </lineage>
</organism>
<dbReference type="RefSeq" id="WP_093994491.1">
    <property type="nucleotide sequence ID" value="NZ_FXZK01000030.1"/>
</dbReference>
<dbReference type="Gene3D" id="3.10.180.10">
    <property type="entry name" value="2,3-Dihydroxybiphenyl 1,2-Dioxygenase, domain 1"/>
    <property type="match status" value="1"/>
</dbReference>
<evidence type="ECO:0000259" key="1">
    <source>
        <dbReference type="PROSITE" id="PS51819"/>
    </source>
</evidence>
<dbReference type="AlphaFoldDB" id="A0A238LL56"/>
<dbReference type="InterPro" id="IPR004360">
    <property type="entry name" value="Glyas_Fos-R_dOase_dom"/>
</dbReference>
<reference evidence="3" key="1">
    <citation type="submission" date="2017-05" db="EMBL/GenBank/DDBJ databases">
        <authorList>
            <person name="Rodrigo-Torres L."/>
            <person name="Arahal R. D."/>
            <person name="Lucena T."/>
        </authorList>
    </citation>
    <scope>NUCLEOTIDE SEQUENCE [LARGE SCALE GENOMIC DNA]</scope>
    <source>
        <strain evidence="3">CECT 8899</strain>
    </source>
</reference>
<dbReference type="InterPro" id="IPR029068">
    <property type="entry name" value="Glyas_Bleomycin-R_OHBP_Dase"/>
</dbReference>
<dbReference type="SUPFAM" id="SSF54593">
    <property type="entry name" value="Glyoxalase/Bleomycin resistance protein/Dihydroxybiphenyl dioxygenase"/>
    <property type="match status" value="1"/>
</dbReference>
<accession>A0A238LL56</accession>
<sequence length="129" mass="13967">MPSLILDCVGVTSTDMHRTVQFYELLGFRFPDIGPEDMHLEAITEPGAVRLMIDSAELATKLIGEPPRPSNGSAFGMLCADPAEVDRVAAAIAEAGFDLPTPPWDAFWGQRYATVADPDGYLIDLFAPL</sequence>
<keyword evidence="3" id="KW-1185">Reference proteome</keyword>
<name>A0A238LL56_9RHOB</name>
<evidence type="ECO:0000313" key="3">
    <source>
        <dbReference type="Proteomes" id="UP000201613"/>
    </source>
</evidence>
<gene>
    <name evidence="2" type="ORF">LOM8899_04543</name>
</gene>
<dbReference type="PANTHER" id="PTHR36503">
    <property type="entry name" value="BLR2520 PROTEIN"/>
    <property type="match status" value="1"/>
</dbReference>
<dbReference type="InterPro" id="IPR037523">
    <property type="entry name" value="VOC_core"/>
</dbReference>
<evidence type="ECO:0000313" key="2">
    <source>
        <dbReference type="EMBL" id="SMY10368.1"/>
    </source>
</evidence>
<dbReference type="PANTHER" id="PTHR36503:SF3">
    <property type="entry name" value="BLR0126 PROTEIN"/>
    <property type="match status" value="1"/>
</dbReference>
<feature type="domain" description="VOC" evidence="1">
    <location>
        <begin position="5"/>
        <end position="128"/>
    </location>
</feature>
<protein>
    <submittedName>
        <fullName evidence="2">Glyoxalase-like domain protein</fullName>
    </submittedName>
</protein>
<proteinExistence type="predicted"/>
<dbReference type="OrthoDB" id="9798430at2"/>